<evidence type="ECO:0000256" key="1">
    <source>
        <dbReference type="SAM" id="MobiDB-lite"/>
    </source>
</evidence>
<sequence length="153" mass="16727">MASYPQHQAQRQGWEMLPSPLFLKDFELSEYLASWRELVQLRSLNKDDVGLGYLSLLGEIKSFFDDLDSIFGCAKGDAISSLEGRSVQSLNTLRGSGLGSGQAAGPVHGQRTHASTGLRSVPLGAREKRREGEKRKGSKGPQSIPLVLKKSTR</sequence>
<accession>W1NGS9</accession>
<organism evidence="2 3">
    <name type="scientific">Amborella trichopoda</name>
    <dbReference type="NCBI Taxonomy" id="13333"/>
    <lineage>
        <taxon>Eukaryota</taxon>
        <taxon>Viridiplantae</taxon>
        <taxon>Streptophyta</taxon>
        <taxon>Embryophyta</taxon>
        <taxon>Tracheophyta</taxon>
        <taxon>Spermatophyta</taxon>
        <taxon>Magnoliopsida</taxon>
        <taxon>Amborellales</taxon>
        <taxon>Amborellaceae</taxon>
        <taxon>Amborella</taxon>
    </lineage>
</organism>
<dbReference type="EMBL" id="KI397507">
    <property type="protein sequence ID" value="ERM94678.1"/>
    <property type="molecule type" value="Genomic_DNA"/>
</dbReference>
<feature type="compositionally biased region" description="Basic and acidic residues" evidence="1">
    <location>
        <begin position="125"/>
        <end position="135"/>
    </location>
</feature>
<reference evidence="3" key="1">
    <citation type="journal article" date="2013" name="Science">
        <title>The Amborella genome and the evolution of flowering plants.</title>
        <authorList>
            <consortium name="Amborella Genome Project"/>
        </authorList>
    </citation>
    <scope>NUCLEOTIDE SEQUENCE [LARGE SCALE GENOMIC DNA]</scope>
</reference>
<evidence type="ECO:0000313" key="3">
    <source>
        <dbReference type="Proteomes" id="UP000017836"/>
    </source>
</evidence>
<name>W1NGS9_AMBTC</name>
<dbReference type="HOGENOM" id="CLU_148912_0_0_1"/>
<feature type="region of interest" description="Disordered" evidence="1">
    <location>
        <begin position="93"/>
        <end position="153"/>
    </location>
</feature>
<dbReference type="Gramene" id="ERM94678">
    <property type="protein sequence ID" value="ERM94678"/>
    <property type="gene ID" value="AMTR_s00011p00226910"/>
</dbReference>
<proteinExistence type="predicted"/>
<evidence type="ECO:0000313" key="2">
    <source>
        <dbReference type="EMBL" id="ERM94678.1"/>
    </source>
</evidence>
<gene>
    <name evidence="2" type="ORF">AMTR_s00011p00226910</name>
</gene>
<dbReference type="AlphaFoldDB" id="W1NGS9"/>
<keyword evidence="3" id="KW-1185">Reference proteome</keyword>
<dbReference type="Proteomes" id="UP000017836">
    <property type="component" value="Unassembled WGS sequence"/>
</dbReference>
<protein>
    <submittedName>
        <fullName evidence="2">Uncharacterized protein</fullName>
    </submittedName>
</protein>